<gene>
    <name evidence="2" type="ORF">AB6A40_010227</name>
</gene>
<evidence type="ECO:0000256" key="1">
    <source>
        <dbReference type="SAM" id="SignalP"/>
    </source>
</evidence>
<proteinExistence type="predicted"/>
<feature type="chain" id="PRO_5044810709" evidence="1">
    <location>
        <begin position="26"/>
        <end position="153"/>
    </location>
</feature>
<reference evidence="2 3" key="1">
    <citation type="submission" date="2024-08" db="EMBL/GenBank/DDBJ databases">
        <title>Gnathostoma spinigerum genome.</title>
        <authorList>
            <person name="Gonzalez-Bertolin B."/>
            <person name="Monzon S."/>
            <person name="Zaballos A."/>
            <person name="Jimenez P."/>
            <person name="Dekumyoy P."/>
            <person name="Varona S."/>
            <person name="Cuesta I."/>
            <person name="Sumanam S."/>
            <person name="Adisakwattana P."/>
            <person name="Gasser R.B."/>
            <person name="Hernandez-Gonzalez A."/>
            <person name="Young N.D."/>
            <person name="Perteguer M.J."/>
        </authorList>
    </citation>
    <scope>NUCLEOTIDE SEQUENCE [LARGE SCALE GENOMIC DNA]</scope>
    <source>
        <strain evidence="2">AL3</strain>
        <tissue evidence="2">Liver</tissue>
    </source>
</reference>
<keyword evidence="3" id="KW-1185">Reference proteome</keyword>
<name>A0ABD6F1C4_9BILA</name>
<sequence>MNYYLFAVNVVIFLFFRDVLRPLEAMTHEGEIDALRRIINKTFGSDGQGHPMDGIRERPPFAKTSKHDARGDCVRIVVDHLLARGLPLWAAYQLAYSFADAHKTDLKLEFVPFTADSYEAIDASVWCKEIIRCIQAYMNDVAKGSIPLPGSVS</sequence>
<organism evidence="2 3">
    <name type="scientific">Gnathostoma spinigerum</name>
    <dbReference type="NCBI Taxonomy" id="75299"/>
    <lineage>
        <taxon>Eukaryota</taxon>
        <taxon>Metazoa</taxon>
        <taxon>Ecdysozoa</taxon>
        <taxon>Nematoda</taxon>
        <taxon>Chromadorea</taxon>
        <taxon>Rhabditida</taxon>
        <taxon>Spirurina</taxon>
        <taxon>Gnathostomatomorpha</taxon>
        <taxon>Gnathostomatoidea</taxon>
        <taxon>Gnathostomatidae</taxon>
        <taxon>Gnathostoma</taxon>
    </lineage>
</organism>
<evidence type="ECO:0000313" key="3">
    <source>
        <dbReference type="Proteomes" id="UP001608902"/>
    </source>
</evidence>
<dbReference type="EMBL" id="JBGFUD010012624">
    <property type="protein sequence ID" value="MFH4983518.1"/>
    <property type="molecule type" value="Genomic_DNA"/>
</dbReference>
<keyword evidence="1" id="KW-0732">Signal</keyword>
<protein>
    <submittedName>
        <fullName evidence="2">Uncharacterized protein</fullName>
    </submittedName>
</protein>
<feature type="signal peptide" evidence="1">
    <location>
        <begin position="1"/>
        <end position="25"/>
    </location>
</feature>
<evidence type="ECO:0000313" key="2">
    <source>
        <dbReference type="EMBL" id="MFH4983518.1"/>
    </source>
</evidence>
<dbReference type="AlphaFoldDB" id="A0ABD6F1C4"/>
<comment type="caution">
    <text evidence="2">The sequence shown here is derived from an EMBL/GenBank/DDBJ whole genome shotgun (WGS) entry which is preliminary data.</text>
</comment>
<accession>A0ABD6F1C4</accession>
<dbReference type="Proteomes" id="UP001608902">
    <property type="component" value="Unassembled WGS sequence"/>
</dbReference>